<sequence>MPMKKRSSNQGPKPSPIAKARKSAGEKKVETKVPTSGCWSRRIIKALIALCVCYVSVPFMLRLFPVILSHLVYAHKFRIPFFVDLSRPEDLSLNHTVNFYLTPEEGITLGVWHTVPDSQWREAQGKDMVWYQESLEDGPPIIIYLHGNGGTRGASHRVAIVNVLAAAGFHVLSLDYRGFGESTGAPTEAGLTTDALYVHEWVKARSGNSLVCLWGHSLGTGVATNAAVQAQEQGGRVDAVVLENPFTNVRETGVNHPFAWFYWKFPGFDYFFLDTLALTKLVFPTDENLKKMDSHLLILHAEDDHLVPFQMGQTLFEIARQAQGSEQKVQMVPFSGSLGYLHNGIHKDPSLPQIVREFLQPLID</sequence>
<reference evidence="4" key="1">
    <citation type="journal article" date="2023" name="Science">
        <title>Genome structures resolve the early diversification of teleost fishes.</title>
        <authorList>
            <person name="Parey E."/>
            <person name="Louis A."/>
            <person name="Montfort J."/>
            <person name="Bouchez O."/>
            <person name="Roques C."/>
            <person name="Iampietro C."/>
            <person name="Lluch J."/>
            <person name="Castinel A."/>
            <person name="Donnadieu C."/>
            <person name="Desvignes T."/>
            <person name="Floi Bucao C."/>
            <person name="Jouanno E."/>
            <person name="Wen M."/>
            <person name="Mejri S."/>
            <person name="Dirks R."/>
            <person name="Jansen H."/>
            <person name="Henkel C."/>
            <person name="Chen W.J."/>
            <person name="Zahm M."/>
            <person name="Cabau C."/>
            <person name="Klopp C."/>
            <person name="Thompson A.W."/>
            <person name="Robinson-Rechavi M."/>
            <person name="Braasch I."/>
            <person name="Lecointre G."/>
            <person name="Bobe J."/>
            <person name="Postlethwait J.H."/>
            <person name="Berthelot C."/>
            <person name="Roest Crollius H."/>
            <person name="Guiguen Y."/>
        </authorList>
    </citation>
    <scope>NUCLEOTIDE SEQUENCE</scope>
    <source>
        <strain evidence="4">NC1722</strain>
    </source>
</reference>
<keyword evidence="2" id="KW-1133">Transmembrane helix</keyword>
<feature type="domain" description="AB hydrolase-1" evidence="3">
    <location>
        <begin position="140"/>
        <end position="258"/>
    </location>
</feature>
<dbReference type="AlphaFoldDB" id="A0AAD7RZI7"/>
<proteinExistence type="predicted"/>
<feature type="region of interest" description="Disordered" evidence="1">
    <location>
        <begin position="1"/>
        <end position="28"/>
    </location>
</feature>
<name>A0AAD7RZI7_9TELE</name>
<dbReference type="GO" id="GO:0004622">
    <property type="term" value="F:phosphatidylcholine lysophospholipase activity"/>
    <property type="evidence" value="ECO:0007669"/>
    <property type="project" value="TreeGrafter"/>
</dbReference>
<keyword evidence="5" id="KW-1185">Reference proteome</keyword>
<dbReference type="EMBL" id="JAINUG010000139">
    <property type="protein sequence ID" value="KAJ8393199.1"/>
    <property type="molecule type" value="Genomic_DNA"/>
</dbReference>
<dbReference type="GO" id="GO:0047372">
    <property type="term" value="F:monoacylglycerol lipase activity"/>
    <property type="evidence" value="ECO:0007669"/>
    <property type="project" value="TreeGrafter"/>
</dbReference>
<dbReference type="PANTHER" id="PTHR12277:SF69">
    <property type="entry name" value="PROTEIN ABHD12B"/>
    <property type="match status" value="1"/>
</dbReference>
<keyword evidence="2" id="KW-0472">Membrane</keyword>
<dbReference type="PANTHER" id="PTHR12277">
    <property type="entry name" value="ALPHA/BETA HYDROLASE DOMAIN-CONTAINING PROTEIN"/>
    <property type="match status" value="1"/>
</dbReference>
<evidence type="ECO:0000313" key="4">
    <source>
        <dbReference type="EMBL" id="KAJ8393199.1"/>
    </source>
</evidence>
<feature type="transmembrane region" description="Helical" evidence="2">
    <location>
        <begin position="46"/>
        <end position="68"/>
    </location>
</feature>
<dbReference type="GO" id="GO:0005789">
    <property type="term" value="C:endoplasmic reticulum membrane"/>
    <property type="evidence" value="ECO:0007669"/>
    <property type="project" value="TreeGrafter"/>
</dbReference>
<organism evidence="4 5">
    <name type="scientific">Aldrovandia affinis</name>
    <dbReference type="NCBI Taxonomy" id="143900"/>
    <lineage>
        <taxon>Eukaryota</taxon>
        <taxon>Metazoa</taxon>
        <taxon>Chordata</taxon>
        <taxon>Craniata</taxon>
        <taxon>Vertebrata</taxon>
        <taxon>Euteleostomi</taxon>
        <taxon>Actinopterygii</taxon>
        <taxon>Neopterygii</taxon>
        <taxon>Teleostei</taxon>
        <taxon>Notacanthiformes</taxon>
        <taxon>Halosauridae</taxon>
        <taxon>Aldrovandia</taxon>
    </lineage>
</organism>
<dbReference type="GO" id="GO:0006660">
    <property type="term" value="P:phosphatidylserine catabolic process"/>
    <property type="evidence" value="ECO:0007669"/>
    <property type="project" value="TreeGrafter"/>
</dbReference>
<dbReference type="Proteomes" id="UP001221898">
    <property type="component" value="Unassembled WGS sequence"/>
</dbReference>
<dbReference type="Pfam" id="PF00561">
    <property type="entry name" value="Abhydrolase_1"/>
    <property type="match status" value="1"/>
</dbReference>
<comment type="caution">
    <text evidence="4">The sequence shown here is derived from an EMBL/GenBank/DDBJ whole genome shotgun (WGS) entry which is preliminary data.</text>
</comment>
<keyword evidence="2" id="KW-0812">Transmembrane</keyword>
<evidence type="ECO:0000259" key="3">
    <source>
        <dbReference type="Pfam" id="PF00561"/>
    </source>
</evidence>
<gene>
    <name evidence="4" type="ORF">AAFF_G00062710</name>
</gene>
<evidence type="ECO:0000313" key="5">
    <source>
        <dbReference type="Proteomes" id="UP001221898"/>
    </source>
</evidence>
<dbReference type="GO" id="GO:0052651">
    <property type="term" value="P:monoacylglycerol catabolic process"/>
    <property type="evidence" value="ECO:0007669"/>
    <property type="project" value="TreeGrafter"/>
</dbReference>
<protein>
    <recommendedName>
        <fullName evidence="3">AB hydrolase-1 domain-containing protein</fullName>
    </recommendedName>
</protein>
<dbReference type="SUPFAM" id="SSF53474">
    <property type="entry name" value="alpha/beta-Hydrolases"/>
    <property type="match status" value="1"/>
</dbReference>
<dbReference type="Gene3D" id="3.40.50.1820">
    <property type="entry name" value="alpha/beta hydrolase"/>
    <property type="match status" value="1"/>
</dbReference>
<evidence type="ECO:0000256" key="1">
    <source>
        <dbReference type="SAM" id="MobiDB-lite"/>
    </source>
</evidence>
<dbReference type="InterPro" id="IPR000073">
    <property type="entry name" value="AB_hydrolase_1"/>
</dbReference>
<evidence type="ECO:0000256" key="2">
    <source>
        <dbReference type="SAM" id="Phobius"/>
    </source>
</evidence>
<dbReference type="InterPro" id="IPR029058">
    <property type="entry name" value="AB_hydrolase_fold"/>
</dbReference>
<accession>A0AAD7RZI7</accession>